<sequence>MVEKETGFVEINGFPIHYDKFGTGNQPVLLIPGAIGTSFTDFMKQIEGPDAFDLKRFTFIVIELPGWGRSRPPKRPYGINVYDNDVDCAIKLMEHLNYRSYYVIGWSDGAKVAILTGIFQPSRVLAIVAIGLFVYCTKTNILPTIRTQKIDLWSPELRNNYLEVYGSDQLQSLWDEHINFCKDLHNKVGEYVNSRPDLKDVRIAVHERLFTDLGKIRCPVLLVHGDRDPLIGLEQAIYCQEKIANCQLKRFSDGSHNVHQTHSKQFHDLVIKFFSESEDYF</sequence>
<dbReference type="EMBL" id="JAPWDV010000001">
    <property type="protein sequence ID" value="KAJ6222662.1"/>
    <property type="molecule type" value="Genomic_DNA"/>
</dbReference>
<dbReference type="SUPFAM" id="SSF53474">
    <property type="entry name" value="alpha/beta-Hydrolases"/>
    <property type="match status" value="1"/>
</dbReference>
<dbReference type="OMA" id="PKRPYGI"/>
<dbReference type="Proteomes" id="UP001142055">
    <property type="component" value="Chromosome 1"/>
</dbReference>
<reference evidence="2" key="1">
    <citation type="submission" date="2022-12" db="EMBL/GenBank/DDBJ databases">
        <title>Genome assemblies of Blomia tropicalis.</title>
        <authorList>
            <person name="Cui Y."/>
        </authorList>
    </citation>
    <scope>NUCLEOTIDE SEQUENCE</scope>
    <source>
        <tissue evidence="2">Adult mites</tissue>
    </source>
</reference>
<evidence type="ECO:0000259" key="1">
    <source>
        <dbReference type="Pfam" id="PF00561"/>
    </source>
</evidence>
<dbReference type="InterPro" id="IPR029058">
    <property type="entry name" value="AB_hydrolase_fold"/>
</dbReference>
<keyword evidence="3" id="KW-1185">Reference proteome</keyword>
<evidence type="ECO:0000313" key="3">
    <source>
        <dbReference type="Proteomes" id="UP001142055"/>
    </source>
</evidence>
<feature type="domain" description="AB hydrolase-1" evidence="1">
    <location>
        <begin position="27"/>
        <end position="260"/>
    </location>
</feature>
<gene>
    <name evidence="2" type="ORF">RDWZM_001207</name>
</gene>
<dbReference type="GO" id="GO:0017171">
    <property type="term" value="F:serine hydrolase activity"/>
    <property type="evidence" value="ECO:0007669"/>
    <property type="project" value="TreeGrafter"/>
</dbReference>
<comment type="caution">
    <text evidence="2">The sequence shown here is derived from an EMBL/GenBank/DDBJ whole genome shotgun (WGS) entry which is preliminary data.</text>
</comment>
<dbReference type="Gene3D" id="3.40.50.1820">
    <property type="entry name" value="alpha/beta hydrolase"/>
    <property type="match status" value="1"/>
</dbReference>
<dbReference type="InterPro" id="IPR000073">
    <property type="entry name" value="AB_hydrolase_1"/>
</dbReference>
<dbReference type="Pfam" id="PF00561">
    <property type="entry name" value="Abhydrolase_1"/>
    <property type="match status" value="1"/>
</dbReference>
<dbReference type="PANTHER" id="PTHR46331:SF2">
    <property type="entry name" value="VALACYCLOVIR HYDROLASE"/>
    <property type="match status" value="1"/>
</dbReference>
<name>A0A9Q0ME64_BLOTA</name>
<dbReference type="AlphaFoldDB" id="A0A9Q0ME64"/>
<proteinExistence type="predicted"/>
<evidence type="ECO:0000313" key="2">
    <source>
        <dbReference type="EMBL" id="KAJ6222662.1"/>
    </source>
</evidence>
<organism evidence="2 3">
    <name type="scientific">Blomia tropicalis</name>
    <name type="common">Mite</name>
    <dbReference type="NCBI Taxonomy" id="40697"/>
    <lineage>
        <taxon>Eukaryota</taxon>
        <taxon>Metazoa</taxon>
        <taxon>Ecdysozoa</taxon>
        <taxon>Arthropoda</taxon>
        <taxon>Chelicerata</taxon>
        <taxon>Arachnida</taxon>
        <taxon>Acari</taxon>
        <taxon>Acariformes</taxon>
        <taxon>Sarcoptiformes</taxon>
        <taxon>Astigmata</taxon>
        <taxon>Glycyphagoidea</taxon>
        <taxon>Echimyopodidae</taxon>
        <taxon>Blomia</taxon>
    </lineage>
</organism>
<accession>A0A9Q0ME64</accession>
<protein>
    <recommendedName>
        <fullName evidence="1">AB hydrolase-1 domain-containing protein</fullName>
    </recommendedName>
</protein>
<dbReference type="PANTHER" id="PTHR46331">
    <property type="entry name" value="VALACYCLOVIR HYDROLASE"/>
    <property type="match status" value="1"/>
</dbReference>